<accession>A0A841RNT7</accession>
<feature type="transmembrane region" description="Helical" evidence="1">
    <location>
        <begin position="20"/>
        <end position="42"/>
    </location>
</feature>
<keyword evidence="1" id="KW-0472">Membrane</keyword>
<evidence type="ECO:0000256" key="1">
    <source>
        <dbReference type="SAM" id="Phobius"/>
    </source>
</evidence>
<dbReference type="EMBL" id="JACHON010000024">
    <property type="protein sequence ID" value="MBB6514149.1"/>
    <property type="molecule type" value="Genomic_DNA"/>
</dbReference>
<evidence type="ECO:0000313" key="3">
    <source>
        <dbReference type="Proteomes" id="UP000572212"/>
    </source>
</evidence>
<keyword evidence="1" id="KW-1133">Transmembrane helix</keyword>
<protein>
    <submittedName>
        <fullName evidence="2">Uncharacterized protein</fullName>
    </submittedName>
</protein>
<reference evidence="2 3" key="1">
    <citation type="submission" date="2020-08" db="EMBL/GenBank/DDBJ databases">
        <title>Genomic Encyclopedia of Type Strains, Phase IV (KMG-IV): sequencing the most valuable type-strain genomes for metagenomic binning, comparative biology and taxonomic classification.</title>
        <authorList>
            <person name="Goeker M."/>
        </authorList>
    </citation>
    <scope>NUCLEOTIDE SEQUENCE [LARGE SCALE GENOMIC DNA]</scope>
    <source>
        <strain evidence="2 3">DSM 11805</strain>
    </source>
</reference>
<dbReference type="AlphaFoldDB" id="A0A841RNT7"/>
<sequence length="62" mass="7272">MDLMTTYLYFFPEFPDDKTEYIPAVFTLLIFMLGAVVATILIKKAAAKEEKKWDEKYNTKDN</sequence>
<dbReference type="RefSeq" id="WP_343068847.1">
    <property type="nucleotide sequence ID" value="NZ_BAAACU010000035.1"/>
</dbReference>
<keyword evidence="1" id="KW-0812">Transmembrane</keyword>
<gene>
    <name evidence="2" type="ORF">GGQ92_002970</name>
</gene>
<evidence type="ECO:0000313" key="2">
    <source>
        <dbReference type="EMBL" id="MBB6514149.1"/>
    </source>
</evidence>
<dbReference type="Proteomes" id="UP000572212">
    <property type="component" value="Unassembled WGS sequence"/>
</dbReference>
<organism evidence="2 3">
    <name type="scientific">Gracilibacillus halotolerans</name>
    <dbReference type="NCBI Taxonomy" id="74386"/>
    <lineage>
        <taxon>Bacteria</taxon>
        <taxon>Bacillati</taxon>
        <taxon>Bacillota</taxon>
        <taxon>Bacilli</taxon>
        <taxon>Bacillales</taxon>
        <taxon>Bacillaceae</taxon>
        <taxon>Gracilibacillus</taxon>
    </lineage>
</organism>
<comment type="caution">
    <text evidence="2">The sequence shown here is derived from an EMBL/GenBank/DDBJ whole genome shotgun (WGS) entry which is preliminary data.</text>
</comment>
<proteinExistence type="predicted"/>
<name>A0A841RNT7_9BACI</name>
<keyword evidence="3" id="KW-1185">Reference proteome</keyword>